<dbReference type="EMBL" id="CACRSM010000002">
    <property type="protein sequence ID" value="VYS88031.1"/>
    <property type="molecule type" value="Genomic_DNA"/>
</dbReference>
<protein>
    <submittedName>
        <fullName evidence="1">Uncharacterized protein</fullName>
    </submittedName>
</protein>
<reference evidence="1" key="1">
    <citation type="submission" date="2019-11" db="EMBL/GenBank/DDBJ databases">
        <authorList>
            <person name="Feng L."/>
        </authorList>
    </citation>
    <scope>NUCLEOTIDE SEQUENCE</scope>
    <source>
        <strain evidence="1">AodontolyticusLFYP35</strain>
    </source>
</reference>
<evidence type="ECO:0000313" key="1">
    <source>
        <dbReference type="EMBL" id="VYS88031.1"/>
    </source>
</evidence>
<gene>
    <name evidence="1" type="ORF">AOLFYP35_00677</name>
</gene>
<name>A0A6N2S711_9ACTO</name>
<proteinExistence type="predicted"/>
<accession>A0A6N2S711</accession>
<dbReference type="AlphaFoldDB" id="A0A6N2S711"/>
<sequence>MKTPNTAFITGRDISLALYQLDEFSRPDGPWLERDVWRVDVGPMATMTVTTRAGAIALADLLRDAQSWREFQDDLG</sequence>
<organism evidence="1">
    <name type="scientific">Schaalia odontolytica</name>
    <dbReference type="NCBI Taxonomy" id="1660"/>
    <lineage>
        <taxon>Bacteria</taxon>
        <taxon>Bacillati</taxon>
        <taxon>Actinomycetota</taxon>
        <taxon>Actinomycetes</taxon>
        <taxon>Actinomycetales</taxon>
        <taxon>Actinomycetaceae</taxon>
        <taxon>Schaalia</taxon>
    </lineage>
</organism>